<dbReference type="InterPro" id="IPR001387">
    <property type="entry name" value="Cro/C1-type_HTH"/>
</dbReference>
<dbReference type="EMBL" id="CP053069">
    <property type="protein sequence ID" value="QJR10429.1"/>
    <property type="molecule type" value="Genomic_DNA"/>
</dbReference>
<protein>
    <recommendedName>
        <fullName evidence="1">HTH cro/C1-type domain-containing protein</fullName>
    </recommendedName>
</protein>
<accession>A0A6M4GSY9</accession>
<feature type="domain" description="HTH cro/C1-type" evidence="1">
    <location>
        <begin position="23"/>
        <end position="54"/>
    </location>
</feature>
<gene>
    <name evidence="2" type="ORF">DSM104443_01488</name>
</gene>
<dbReference type="RefSeq" id="WP_171090932.1">
    <property type="nucleotide sequence ID" value="NZ_CP053069.1"/>
</dbReference>
<dbReference type="KEGG" id="uru:DSM104443_01488"/>
<dbReference type="AlphaFoldDB" id="A0A6M4GSY9"/>
<dbReference type="Gene3D" id="1.10.260.40">
    <property type="entry name" value="lambda repressor-like DNA-binding domains"/>
    <property type="match status" value="1"/>
</dbReference>
<dbReference type="Pfam" id="PF13560">
    <property type="entry name" value="HTH_31"/>
    <property type="match status" value="1"/>
</dbReference>
<dbReference type="InterPro" id="IPR010982">
    <property type="entry name" value="Lambda_DNA-bd_dom_sf"/>
</dbReference>
<dbReference type="Proteomes" id="UP000501534">
    <property type="component" value="Chromosome"/>
</dbReference>
<reference evidence="2 3" key="1">
    <citation type="submission" date="2020-04" db="EMBL/GenBank/DDBJ databases">
        <title>Usitatibacter rugosus gen. nov., sp. nov. and Usitatibacter palustris sp. nov., novel members of Usitatibacteraceae fam. nov. within the order Nitrosomonadales isolated from soil.</title>
        <authorList>
            <person name="Huber K.J."/>
            <person name="Neumann-Schaal M."/>
            <person name="Geppert A."/>
            <person name="Luckner M."/>
            <person name="Wanner G."/>
            <person name="Overmann J."/>
        </authorList>
    </citation>
    <scope>NUCLEOTIDE SEQUENCE [LARGE SCALE GENOMIC DNA]</scope>
    <source>
        <strain evidence="2 3">0125_3</strain>
    </source>
</reference>
<evidence type="ECO:0000313" key="2">
    <source>
        <dbReference type="EMBL" id="QJR10429.1"/>
    </source>
</evidence>
<dbReference type="CDD" id="cd00093">
    <property type="entry name" value="HTH_XRE"/>
    <property type="match status" value="1"/>
</dbReference>
<dbReference type="SMART" id="SM00530">
    <property type="entry name" value="HTH_XRE"/>
    <property type="match status" value="1"/>
</dbReference>
<name>A0A6M4GSY9_9PROT</name>
<dbReference type="PROSITE" id="PS50943">
    <property type="entry name" value="HTH_CROC1"/>
    <property type="match status" value="1"/>
</dbReference>
<evidence type="ECO:0000313" key="3">
    <source>
        <dbReference type="Proteomes" id="UP000501534"/>
    </source>
</evidence>
<organism evidence="2 3">
    <name type="scientific">Usitatibacter rugosus</name>
    <dbReference type="NCBI Taxonomy" id="2732067"/>
    <lineage>
        <taxon>Bacteria</taxon>
        <taxon>Pseudomonadati</taxon>
        <taxon>Pseudomonadota</taxon>
        <taxon>Betaproteobacteria</taxon>
        <taxon>Nitrosomonadales</taxon>
        <taxon>Usitatibacteraceae</taxon>
        <taxon>Usitatibacter</taxon>
    </lineage>
</organism>
<dbReference type="GO" id="GO:0003677">
    <property type="term" value="F:DNA binding"/>
    <property type="evidence" value="ECO:0007669"/>
    <property type="project" value="InterPro"/>
</dbReference>
<sequence length="112" mass="12068">MSQNNAGRELGIVNGPEELGAAVRRARLALGLTPEQAAERAGVSPKTLMELEQGAWDMTMAEAFNVINNIGLELVAQPMGKAVLARILTGNPEEVASALEEYYGAERPWMFP</sequence>
<dbReference type="SUPFAM" id="SSF47413">
    <property type="entry name" value="lambda repressor-like DNA-binding domains"/>
    <property type="match status" value="1"/>
</dbReference>
<proteinExistence type="predicted"/>
<evidence type="ECO:0000259" key="1">
    <source>
        <dbReference type="PROSITE" id="PS50943"/>
    </source>
</evidence>
<keyword evidence="3" id="KW-1185">Reference proteome</keyword>